<dbReference type="EMBL" id="JBHUIX010000026">
    <property type="protein sequence ID" value="MFD2175922.1"/>
    <property type="molecule type" value="Genomic_DNA"/>
</dbReference>
<evidence type="ECO:0000313" key="2">
    <source>
        <dbReference type="EMBL" id="MFD2175922.1"/>
    </source>
</evidence>
<feature type="compositionally biased region" description="Basic and acidic residues" evidence="1">
    <location>
        <begin position="427"/>
        <end position="436"/>
    </location>
</feature>
<feature type="region of interest" description="Disordered" evidence="1">
    <location>
        <begin position="411"/>
        <end position="436"/>
    </location>
</feature>
<sequence>MSMIAKLFGRPAVGRPAVAAVARAEPVLCAAAETGAAQTGAAEPASGVTAPQGWLSEIGWGGQSRVKSLPRVSPGAAQKHATVFSCCNVIAGDLSKVPLKLYQRGANGQEQRVRDHPAAYLLNVESAPGIPAIVMRFALAYVFALRGNAYAYAPRDGGGDLVLVETLLPDAVSVLKAGRARFYDIEDGAGVLRRVPARAMVHLRYMALDGWSGRSPIEVAAESVGIALAGQEAAARNASGTFLKAYVKMEEAYDDDEAYYRNQRRLRATLDDPEGKGIPILGGSDEIKSLDISAADQQLLETRRFDREQIASIYRVPPTKLQILEYGVKANSEQAATDYLTDCLLHWGGLLEQQYALSLLTDRERRAGFFFRHDFDTLLRPTTKERYDALKAAIGGPFMTPDEGRIKEGLAPITGGDRLYPPSNMTRDTKGENDAQ</sequence>
<comment type="caution">
    <text evidence="2">The sequence shown here is derived from an EMBL/GenBank/DDBJ whole genome shotgun (WGS) entry which is preliminary data.</text>
</comment>
<evidence type="ECO:0000256" key="1">
    <source>
        <dbReference type="SAM" id="MobiDB-lite"/>
    </source>
</evidence>
<dbReference type="Pfam" id="PF04860">
    <property type="entry name" value="Phage_portal"/>
    <property type="match status" value="1"/>
</dbReference>
<reference evidence="3" key="1">
    <citation type="journal article" date="2019" name="Int. J. Syst. Evol. Microbiol.">
        <title>The Global Catalogue of Microorganisms (GCM) 10K type strain sequencing project: providing services to taxonomists for standard genome sequencing and annotation.</title>
        <authorList>
            <consortium name="The Broad Institute Genomics Platform"/>
            <consortium name="The Broad Institute Genome Sequencing Center for Infectious Disease"/>
            <person name="Wu L."/>
            <person name="Ma J."/>
        </authorList>
    </citation>
    <scope>NUCLEOTIDE SEQUENCE [LARGE SCALE GENOMIC DNA]</scope>
    <source>
        <strain evidence="3">CCUG 55131</strain>
    </source>
</reference>
<protein>
    <submittedName>
        <fullName evidence="2">Phage portal protein</fullName>
    </submittedName>
</protein>
<dbReference type="InterPro" id="IPR006944">
    <property type="entry name" value="Phage/GTA_portal"/>
</dbReference>
<gene>
    <name evidence="2" type="ORF">ACFSM0_17665</name>
</gene>
<organism evidence="2 3">
    <name type="scientific">Rhodobacter lacus</name>
    <dbReference type="NCBI Taxonomy" id="1641972"/>
    <lineage>
        <taxon>Bacteria</taxon>
        <taxon>Pseudomonadati</taxon>
        <taxon>Pseudomonadota</taxon>
        <taxon>Alphaproteobacteria</taxon>
        <taxon>Rhodobacterales</taxon>
        <taxon>Rhodobacter group</taxon>
        <taxon>Rhodobacter</taxon>
    </lineage>
</organism>
<proteinExistence type="predicted"/>
<evidence type="ECO:0000313" key="3">
    <source>
        <dbReference type="Proteomes" id="UP001597413"/>
    </source>
</evidence>
<accession>A0ABW5AC21</accession>
<dbReference type="RefSeq" id="WP_377393669.1">
    <property type="nucleotide sequence ID" value="NZ_JBHUIX010000026.1"/>
</dbReference>
<dbReference type="NCBIfam" id="TIGR01537">
    <property type="entry name" value="portal_HK97"/>
    <property type="match status" value="1"/>
</dbReference>
<dbReference type="Proteomes" id="UP001597413">
    <property type="component" value="Unassembled WGS sequence"/>
</dbReference>
<dbReference type="InterPro" id="IPR006427">
    <property type="entry name" value="Portal_HK97"/>
</dbReference>
<keyword evidence="3" id="KW-1185">Reference proteome</keyword>
<name>A0ABW5AC21_9RHOB</name>